<comment type="caution">
    <text evidence="2">The sequence shown here is derived from an EMBL/GenBank/DDBJ whole genome shotgun (WGS) entry which is preliminary data.</text>
</comment>
<dbReference type="Proteomes" id="UP000541558">
    <property type="component" value="Unassembled WGS sequence"/>
</dbReference>
<keyword evidence="3" id="KW-1185">Reference proteome</keyword>
<accession>A0A8H5F5X6</accession>
<dbReference type="EMBL" id="JAACJK010000164">
    <property type="protein sequence ID" value="KAF5324866.1"/>
    <property type="molecule type" value="Genomic_DNA"/>
</dbReference>
<protein>
    <submittedName>
        <fullName evidence="2">Uncharacterized protein</fullName>
    </submittedName>
</protein>
<dbReference type="AlphaFoldDB" id="A0A8H5F5X6"/>
<feature type="region of interest" description="Disordered" evidence="1">
    <location>
        <begin position="1"/>
        <end position="74"/>
    </location>
</feature>
<dbReference type="OrthoDB" id="3165590at2759"/>
<sequence>MPRRAPPSALRLVPGPTPERGSPKHSLPSLPRPIHTAPSTERLKRSPSSSGMIAVTPPANTSRTAPTARLRGPWDHSESVGVVIDVSLLLAPLQPAVVTSGRQTV</sequence>
<gene>
    <name evidence="2" type="ORF">D9611_004535</name>
</gene>
<proteinExistence type="predicted"/>
<name>A0A8H5F5X6_9AGAR</name>
<reference evidence="2 3" key="1">
    <citation type="journal article" date="2020" name="ISME J.">
        <title>Uncovering the hidden diversity of litter-decomposition mechanisms in mushroom-forming fungi.</title>
        <authorList>
            <person name="Floudas D."/>
            <person name="Bentzer J."/>
            <person name="Ahren D."/>
            <person name="Johansson T."/>
            <person name="Persson P."/>
            <person name="Tunlid A."/>
        </authorList>
    </citation>
    <scope>NUCLEOTIDE SEQUENCE [LARGE SCALE GENOMIC DNA]</scope>
    <source>
        <strain evidence="2 3">CBS 175.51</strain>
    </source>
</reference>
<evidence type="ECO:0000256" key="1">
    <source>
        <dbReference type="SAM" id="MobiDB-lite"/>
    </source>
</evidence>
<organism evidence="2 3">
    <name type="scientific">Ephemerocybe angulata</name>
    <dbReference type="NCBI Taxonomy" id="980116"/>
    <lineage>
        <taxon>Eukaryota</taxon>
        <taxon>Fungi</taxon>
        <taxon>Dikarya</taxon>
        <taxon>Basidiomycota</taxon>
        <taxon>Agaricomycotina</taxon>
        <taxon>Agaricomycetes</taxon>
        <taxon>Agaricomycetidae</taxon>
        <taxon>Agaricales</taxon>
        <taxon>Agaricineae</taxon>
        <taxon>Psathyrellaceae</taxon>
        <taxon>Ephemerocybe</taxon>
    </lineage>
</organism>
<evidence type="ECO:0000313" key="3">
    <source>
        <dbReference type="Proteomes" id="UP000541558"/>
    </source>
</evidence>
<evidence type="ECO:0000313" key="2">
    <source>
        <dbReference type="EMBL" id="KAF5324866.1"/>
    </source>
</evidence>